<proteinExistence type="predicted"/>
<dbReference type="InterPro" id="IPR036736">
    <property type="entry name" value="ACP-like_sf"/>
</dbReference>
<evidence type="ECO:0000313" key="5">
    <source>
        <dbReference type="EMBL" id="MFC5057503.1"/>
    </source>
</evidence>
<gene>
    <name evidence="5" type="ORF">ACFPFM_27635</name>
</gene>
<keyword evidence="2" id="KW-0597">Phosphoprotein</keyword>
<evidence type="ECO:0000259" key="4">
    <source>
        <dbReference type="SMART" id="SM00823"/>
    </source>
</evidence>
<dbReference type="SUPFAM" id="SSF47336">
    <property type="entry name" value="ACP-like"/>
    <property type="match status" value="1"/>
</dbReference>
<evidence type="ECO:0000256" key="3">
    <source>
        <dbReference type="SAM" id="MobiDB-lite"/>
    </source>
</evidence>
<dbReference type="EMBL" id="JBHSJB010000027">
    <property type="protein sequence ID" value="MFC5057503.1"/>
    <property type="molecule type" value="Genomic_DNA"/>
</dbReference>
<dbReference type="RefSeq" id="WP_380647714.1">
    <property type="nucleotide sequence ID" value="NZ_BAAAKE010000006.1"/>
</dbReference>
<dbReference type="InterPro" id="IPR006162">
    <property type="entry name" value="Ppantetheine_attach_site"/>
</dbReference>
<dbReference type="PROSITE" id="PS00012">
    <property type="entry name" value="PHOSPHOPANTETHEINE"/>
    <property type="match status" value="1"/>
</dbReference>
<reference evidence="6" key="1">
    <citation type="journal article" date="2019" name="Int. J. Syst. Evol. Microbiol.">
        <title>The Global Catalogue of Microorganisms (GCM) 10K type strain sequencing project: providing services to taxonomists for standard genome sequencing and annotation.</title>
        <authorList>
            <consortium name="The Broad Institute Genomics Platform"/>
            <consortium name="The Broad Institute Genome Sequencing Center for Infectious Disease"/>
            <person name="Wu L."/>
            <person name="Ma J."/>
        </authorList>
    </citation>
    <scope>NUCLEOTIDE SEQUENCE [LARGE SCALE GENOMIC DNA]</scope>
    <source>
        <strain evidence="6">KCTC 12848</strain>
    </source>
</reference>
<keyword evidence="1" id="KW-0596">Phosphopantetheine</keyword>
<evidence type="ECO:0000256" key="2">
    <source>
        <dbReference type="ARBA" id="ARBA00022553"/>
    </source>
</evidence>
<feature type="domain" description="Polyketide synthase-like phosphopantetheine-binding" evidence="4">
    <location>
        <begin position="8"/>
        <end position="62"/>
    </location>
</feature>
<dbReference type="InterPro" id="IPR009081">
    <property type="entry name" value="PP-bd_ACP"/>
</dbReference>
<evidence type="ECO:0000313" key="6">
    <source>
        <dbReference type="Proteomes" id="UP001595833"/>
    </source>
</evidence>
<name>A0ABV9Y458_9PSEU</name>
<dbReference type="SMART" id="SM00823">
    <property type="entry name" value="PKS_PP"/>
    <property type="match status" value="1"/>
</dbReference>
<dbReference type="Pfam" id="PF00550">
    <property type="entry name" value="PP-binding"/>
    <property type="match status" value="1"/>
</dbReference>
<dbReference type="Gene3D" id="1.10.1200.10">
    <property type="entry name" value="ACP-like"/>
    <property type="match status" value="1"/>
</dbReference>
<dbReference type="Proteomes" id="UP001595833">
    <property type="component" value="Unassembled WGS sequence"/>
</dbReference>
<comment type="caution">
    <text evidence="5">The sequence shown here is derived from an EMBL/GenBank/DDBJ whole genome shotgun (WGS) entry which is preliminary data.</text>
</comment>
<keyword evidence="6" id="KW-1185">Reference proteome</keyword>
<accession>A0ABV9Y458</accession>
<evidence type="ECO:0000256" key="1">
    <source>
        <dbReference type="ARBA" id="ARBA00022450"/>
    </source>
</evidence>
<dbReference type="InterPro" id="IPR020806">
    <property type="entry name" value="PKS_PP-bd"/>
</dbReference>
<feature type="region of interest" description="Disordered" evidence="3">
    <location>
        <begin position="1"/>
        <end position="26"/>
    </location>
</feature>
<organism evidence="5 6">
    <name type="scientific">Saccharothrix xinjiangensis</name>
    <dbReference type="NCBI Taxonomy" id="204798"/>
    <lineage>
        <taxon>Bacteria</taxon>
        <taxon>Bacillati</taxon>
        <taxon>Actinomycetota</taxon>
        <taxon>Actinomycetes</taxon>
        <taxon>Pseudonocardiales</taxon>
        <taxon>Pseudonocardiaceae</taxon>
        <taxon>Saccharothrix</taxon>
    </lineage>
</organism>
<sequence>MCAPLGTGDGWDWSTNRESSRTYPEEVDANRPLREFGFDSLGAVGLRNRLARATGRNLPAGLVYDHDPGQGVALPRRGTPTSARYLAVAVKLRRWGEVPGKGAGAVSAFTD</sequence>
<protein>
    <submittedName>
        <fullName evidence="5">Phosphopantetheine-binding protein</fullName>
    </submittedName>
</protein>